<dbReference type="Pfam" id="PF22833">
    <property type="entry name" value="C5orf34_2nd"/>
    <property type="match status" value="1"/>
</dbReference>
<evidence type="ECO:0000313" key="6">
    <source>
        <dbReference type="Proteomes" id="UP001163046"/>
    </source>
</evidence>
<feature type="domain" description="C5orf34-like C-terminal" evidence="2">
    <location>
        <begin position="177"/>
        <end position="262"/>
    </location>
</feature>
<evidence type="ECO:0000259" key="4">
    <source>
        <dbReference type="Pfam" id="PF22833"/>
    </source>
</evidence>
<dbReference type="AlphaFoldDB" id="A0A9W9Z8P7"/>
<organism evidence="5 6">
    <name type="scientific">Desmophyllum pertusum</name>
    <dbReference type="NCBI Taxonomy" id="174260"/>
    <lineage>
        <taxon>Eukaryota</taxon>
        <taxon>Metazoa</taxon>
        <taxon>Cnidaria</taxon>
        <taxon>Anthozoa</taxon>
        <taxon>Hexacorallia</taxon>
        <taxon>Scleractinia</taxon>
        <taxon>Caryophylliina</taxon>
        <taxon>Caryophylliidae</taxon>
        <taxon>Desmophyllum</taxon>
    </lineage>
</organism>
<evidence type="ECO:0000259" key="2">
    <source>
        <dbReference type="Pfam" id="PF15016"/>
    </source>
</evidence>
<keyword evidence="6" id="KW-1185">Reference proteome</keyword>
<dbReference type="Pfam" id="PF15025">
    <property type="entry name" value="C5orf34-like_N"/>
    <property type="match status" value="1"/>
</dbReference>
<feature type="domain" description="C5orf34-like N-terminal" evidence="3">
    <location>
        <begin position="19"/>
        <end position="80"/>
    </location>
</feature>
<comment type="caution">
    <text evidence="5">The sequence shown here is derived from an EMBL/GenBank/DDBJ whole genome shotgun (WGS) entry which is preliminary data.</text>
</comment>
<evidence type="ECO:0000256" key="1">
    <source>
        <dbReference type="SAM" id="MobiDB-lite"/>
    </source>
</evidence>
<dbReference type="InterPro" id="IPR027865">
    <property type="entry name" value="C5orf34-like_C"/>
</dbReference>
<dbReference type="OrthoDB" id="75908at2759"/>
<evidence type="ECO:0000313" key="5">
    <source>
        <dbReference type="EMBL" id="KAJ7376986.1"/>
    </source>
</evidence>
<gene>
    <name evidence="5" type="ORF">OS493_031258</name>
</gene>
<name>A0A9W9Z8P7_9CNID</name>
<dbReference type="InterPro" id="IPR053899">
    <property type="entry name" value="C5orf34-like_2nd"/>
</dbReference>
<dbReference type="PANTHER" id="PTHR34531">
    <property type="entry name" value="ZGC:153352"/>
    <property type="match status" value="1"/>
</dbReference>
<sequence>MAADLKRSAENMCSIELLVLYENDGLFIKYSDGTSLELSPCGSAFLHRQSAPSNSAMRQLTRFAVSSFRAKITEAVRIRNMFAATPYLCKELTDPQELKVGYQDVTQCCWPDQFTTDLITRLSDGSACVTSVDGLASLTLMPHRQAFIVKFLAEVKYSLPQASKPTTPLPKPPYQAHVVDTADVPGTGRFKAYSNGHINVVFSNRTILDIRNLTDDKENAPQNCWCQLVLPNGIVQHFRLTDVEQCRTYERYIQTALHWSEWVKATPSQRRTFYKDTIWDPEKRRAVNAEVEKIKRFNYIHDQQTVPNLAQRTLQDITKSRKEEDIEDDEDSVNIPDLPDRETTIKSVLEQTNKAIDDIDSLLTTLKCSPQNIH</sequence>
<dbReference type="PANTHER" id="PTHR34531:SF1">
    <property type="entry name" value="CHROMOSOME 5 OPEN READING FRAME 34"/>
    <property type="match status" value="1"/>
</dbReference>
<feature type="region of interest" description="Disordered" evidence="1">
    <location>
        <begin position="319"/>
        <end position="339"/>
    </location>
</feature>
<dbReference type="InterPro" id="IPR053901">
    <property type="entry name" value="C5orf34-like"/>
</dbReference>
<evidence type="ECO:0000259" key="3">
    <source>
        <dbReference type="Pfam" id="PF15025"/>
    </source>
</evidence>
<dbReference type="Proteomes" id="UP001163046">
    <property type="component" value="Unassembled WGS sequence"/>
</dbReference>
<dbReference type="Pfam" id="PF15016">
    <property type="entry name" value="C5orf34_C"/>
    <property type="match status" value="1"/>
</dbReference>
<reference evidence="5" key="1">
    <citation type="submission" date="2023-01" db="EMBL/GenBank/DDBJ databases">
        <title>Genome assembly of the deep-sea coral Lophelia pertusa.</title>
        <authorList>
            <person name="Herrera S."/>
            <person name="Cordes E."/>
        </authorList>
    </citation>
    <scope>NUCLEOTIDE SEQUENCE</scope>
    <source>
        <strain evidence="5">USNM1676648</strain>
        <tissue evidence="5">Polyp</tissue>
    </source>
</reference>
<accession>A0A9W9Z8P7</accession>
<proteinExistence type="predicted"/>
<protein>
    <submittedName>
        <fullName evidence="5">Uncharacterized protein</fullName>
    </submittedName>
</protein>
<dbReference type="EMBL" id="MU826385">
    <property type="protein sequence ID" value="KAJ7376986.1"/>
    <property type="molecule type" value="Genomic_DNA"/>
</dbReference>
<feature type="domain" description="C5orf34-like second" evidence="4">
    <location>
        <begin position="124"/>
        <end position="167"/>
    </location>
</feature>
<dbReference type="InterPro" id="IPR027830">
    <property type="entry name" value="C5orf34-like_N"/>
</dbReference>